<dbReference type="InterPro" id="IPR039383">
    <property type="entry name" value="FHIT"/>
</dbReference>
<evidence type="ECO:0000259" key="2">
    <source>
        <dbReference type="PROSITE" id="PS51084"/>
    </source>
</evidence>
<dbReference type="InterPro" id="IPR052908">
    <property type="entry name" value="AP-4-A_phosphorylase"/>
</dbReference>
<keyword evidence="1" id="KW-0547">Nucleotide-binding</keyword>
<protein>
    <submittedName>
        <fullName evidence="3">Unannotated protein</fullName>
    </submittedName>
</protein>
<sequence length="174" mass="18967">MHNPPSLDHLWAGWRHSYITAVSEPGNTSLDPDESGSLFERILALSDDEGMIVFRGATCAVLLNAFPYTSGHMLVLPNRAVAELEDLSDDELVEMSKLTRDGVVALKAAYRCDGVNVGINLGRAAGAGVPTHLHTHVLPRWDADSNFMTAVAQARVLPEPLDETLRKLRAAWPD</sequence>
<dbReference type="SUPFAM" id="SSF54197">
    <property type="entry name" value="HIT-like"/>
    <property type="match status" value="1"/>
</dbReference>
<dbReference type="PANTHER" id="PTHR42997">
    <property type="entry name" value="HIT FAMILY HYDROLASE"/>
    <property type="match status" value="1"/>
</dbReference>
<dbReference type="Gene3D" id="3.30.428.10">
    <property type="entry name" value="HIT-like"/>
    <property type="match status" value="1"/>
</dbReference>
<dbReference type="EMBL" id="CAEZUP010000009">
    <property type="protein sequence ID" value="CAB4600524.1"/>
    <property type="molecule type" value="Genomic_DNA"/>
</dbReference>
<proteinExistence type="predicted"/>
<dbReference type="GO" id="GO:0000166">
    <property type="term" value="F:nucleotide binding"/>
    <property type="evidence" value="ECO:0007669"/>
    <property type="project" value="UniProtKB-KW"/>
</dbReference>
<dbReference type="AlphaFoldDB" id="A0A6J6GN56"/>
<dbReference type="GO" id="GO:0003824">
    <property type="term" value="F:catalytic activity"/>
    <property type="evidence" value="ECO:0007669"/>
    <property type="project" value="InterPro"/>
</dbReference>
<evidence type="ECO:0000256" key="1">
    <source>
        <dbReference type="ARBA" id="ARBA00022741"/>
    </source>
</evidence>
<accession>A0A6J6GN56</accession>
<dbReference type="Pfam" id="PF01230">
    <property type="entry name" value="HIT"/>
    <property type="match status" value="1"/>
</dbReference>
<dbReference type="InterPro" id="IPR011146">
    <property type="entry name" value="HIT-like"/>
</dbReference>
<reference evidence="3" key="1">
    <citation type="submission" date="2020-05" db="EMBL/GenBank/DDBJ databases">
        <authorList>
            <person name="Chiriac C."/>
            <person name="Salcher M."/>
            <person name="Ghai R."/>
            <person name="Kavagutti S V."/>
        </authorList>
    </citation>
    <scope>NUCLEOTIDE SEQUENCE</scope>
</reference>
<gene>
    <name evidence="3" type="ORF">UFOPK1835_00359</name>
</gene>
<organism evidence="3">
    <name type="scientific">freshwater metagenome</name>
    <dbReference type="NCBI Taxonomy" id="449393"/>
    <lineage>
        <taxon>unclassified sequences</taxon>
        <taxon>metagenomes</taxon>
        <taxon>ecological metagenomes</taxon>
    </lineage>
</organism>
<dbReference type="PANTHER" id="PTHR42997:SF1">
    <property type="entry name" value="AP-4-A PHOSPHORYLASE"/>
    <property type="match status" value="1"/>
</dbReference>
<dbReference type="InterPro" id="IPR036265">
    <property type="entry name" value="HIT-like_sf"/>
</dbReference>
<dbReference type="PROSITE" id="PS51084">
    <property type="entry name" value="HIT_2"/>
    <property type="match status" value="1"/>
</dbReference>
<evidence type="ECO:0000313" key="3">
    <source>
        <dbReference type="EMBL" id="CAB4600524.1"/>
    </source>
</evidence>
<name>A0A6J6GN56_9ZZZZ</name>
<dbReference type="CDD" id="cd01275">
    <property type="entry name" value="FHIT"/>
    <property type="match status" value="1"/>
</dbReference>
<feature type="domain" description="HIT" evidence="2">
    <location>
        <begin position="38"/>
        <end position="147"/>
    </location>
</feature>